<accession>A0ABT7LV39</accession>
<reference evidence="1 2" key="1">
    <citation type="submission" date="2023-06" db="EMBL/GenBank/DDBJ databases">
        <title>Whole genome sequence of Oscillatoria calcuttensis NRMC-F 0142.</title>
        <authorList>
            <person name="Shakena Fathima T."/>
            <person name="Muralitharan G."/>
            <person name="Thajuddin N."/>
        </authorList>
    </citation>
    <scope>NUCLEOTIDE SEQUENCE [LARGE SCALE GENOMIC DNA]</scope>
    <source>
        <strain evidence="1 2">NRMC-F 0142</strain>
    </source>
</reference>
<evidence type="ECO:0008006" key="3">
    <source>
        <dbReference type="Google" id="ProtNLM"/>
    </source>
</evidence>
<sequence length="69" mass="8079">MELEEARSWLEQLEQNLLDSDYRVYADPETHHKIAALQAMVNRWQELEDGLAKIDTARDELNKVVGRLL</sequence>
<dbReference type="EMBL" id="JASVEJ010000001">
    <property type="protein sequence ID" value="MDL5055913.1"/>
    <property type="molecule type" value="Genomic_DNA"/>
</dbReference>
<gene>
    <name evidence="1" type="ORF">QQ055_00220</name>
</gene>
<organism evidence="1 2">
    <name type="scientific">Geitlerinema calcuttense NRMC-F 0142</name>
    <dbReference type="NCBI Taxonomy" id="2922238"/>
    <lineage>
        <taxon>Bacteria</taxon>
        <taxon>Bacillati</taxon>
        <taxon>Cyanobacteriota</taxon>
        <taxon>Cyanophyceae</taxon>
        <taxon>Geitlerinematales</taxon>
        <taxon>Geitlerinemataceae</taxon>
        <taxon>Geitlerinema</taxon>
    </lineage>
</organism>
<name>A0ABT7LV39_9CYAN</name>
<dbReference type="RefSeq" id="WP_286004022.1">
    <property type="nucleotide sequence ID" value="NZ_JASVEJ010000001.1"/>
</dbReference>
<comment type="caution">
    <text evidence="1">The sequence shown here is derived from an EMBL/GenBank/DDBJ whole genome shotgun (WGS) entry which is preliminary data.</text>
</comment>
<keyword evidence="2" id="KW-1185">Reference proteome</keyword>
<evidence type="ECO:0000313" key="2">
    <source>
        <dbReference type="Proteomes" id="UP001230986"/>
    </source>
</evidence>
<dbReference type="Proteomes" id="UP001230986">
    <property type="component" value="Unassembled WGS sequence"/>
</dbReference>
<protein>
    <recommendedName>
        <fullName evidence="3">PH domain-containing protein</fullName>
    </recommendedName>
</protein>
<evidence type="ECO:0000313" key="1">
    <source>
        <dbReference type="EMBL" id="MDL5055913.1"/>
    </source>
</evidence>
<proteinExistence type="predicted"/>